<comment type="caution">
    <text evidence="13">The sequence shown here is derived from an EMBL/GenBank/DDBJ whole genome shotgun (WGS) entry which is preliminary data.</text>
</comment>
<dbReference type="GO" id="GO:0003887">
    <property type="term" value="F:DNA-directed DNA polymerase activity"/>
    <property type="evidence" value="ECO:0007669"/>
    <property type="project" value="UniProtKB-UniRule"/>
</dbReference>
<keyword evidence="4 9" id="KW-0808">Transferase</keyword>
<reference evidence="13 14" key="1">
    <citation type="journal article" date="2016" name="Nat. Commun.">
        <title>Thousands of microbial genomes shed light on interconnected biogeochemical processes in an aquifer system.</title>
        <authorList>
            <person name="Anantharaman K."/>
            <person name="Brown C.T."/>
            <person name="Hug L.A."/>
            <person name="Sharon I."/>
            <person name="Castelle C.J."/>
            <person name="Probst A.J."/>
            <person name="Thomas B.C."/>
            <person name="Singh A."/>
            <person name="Wilkins M.J."/>
            <person name="Karaoz U."/>
            <person name="Brodie E.L."/>
            <person name="Williams K.H."/>
            <person name="Hubbard S.S."/>
            <person name="Banfield J.F."/>
        </authorList>
    </citation>
    <scope>NUCLEOTIDE SEQUENCE [LARGE SCALE GENOMIC DNA]</scope>
</reference>
<sequence length="369" mass="40231">MKFTCTQENLHKGLAAVQGISGNTTALPILKNILIEAKDGAINLKATDLEVGITSIVRGKVDKEGSITVEAKLLSSFVSLLPRDKVEVQSDGKNVTVLGGAHKTKINGLSSDDFPVIPGIQKDKECVISLPIFKKALSQILPAVSFDDTRPELHGVYVSINDKTITLVGTDSYRLAEKKAPLVDPALFTAQFILPLKTAKEFLRSLEATEEKVILYHSENQALIVYGSNEIVSRLVDGNYPNYQQIIPTSHTIKCIINREEFINAVRISGLFASVGSNNVTLTIVSGKGMKIASRTIIGEEQTELYPHIEGEGELTIAFDYRYLLDGLTAIDAPEIALLASSPSAPVLLKPLEENEGEEFIYIVMPIRQ</sequence>
<dbReference type="Gene3D" id="3.10.150.10">
    <property type="entry name" value="DNA Polymerase III, subunit A, domain 2"/>
    <property type="match status" value="1"/>
</dbReference>
<dbReference type="Proteomes" id="UP000178315">
    <property type="component" value="Unassembled WGS sequence"/>
</dbReference>
<comment type="function">
    <text evidence="9">Confers DNA tethering and processivity to DNA polymerases and other proteins. Acts as a clamp, forming a ring around DNA (a reaction catalyzed by the clamp-loading complex) which diffuses in an ATP-independent manner freely and bidirectionally along dsDNA. Initially characterized for its ability to contact the catalytic subunit of DNA polymerase III (Pol III), a complex, multichain enzyme responsible for most of the replicative synthesis in bacteria; Pol III exhibits 3'-5' exonuclease proofreading activity. The beta chain is required for initiation of replication as well as for processivity of DNA replication.</text>
</comment>
<dbReference type="CDD" id="cd00140">
    <property type="entry name" value="beta_clamp"/>
    <property type="match status" value="1"/>
</dbReference>
<dbReference type="PANTHER" id="PTHR30478:SF0">
    <property type="entry name" value="BETA SLIDING CLAMP"/>
    <property type="match status" value="1"/>
</dbReference>
<dbReference type="GO" id="GO:0006271">
    <property type="term" value="P:DNA strand elongation involved in DNA replication"/>
    <property type="evidence" value="ECO:0007669"/>
    <property type="project" value="TreeGrafter"/>
</dbReference>
<keyword evidence="8" id="KW-0238">DNA-binding</keyword>
<proteinExistence type="inferred from homology"/>
<dbReference type="InterPro" id="IPR022637">
    <property type="entry name" value="DNA_polIII_beta_cen"/>
</dbReference>
<dbReference type="GO" id="GO:0008408">
    <property type="term" value="F:3'-5' exonuclease activity"/>
    <property type="evidence" value="ECO:0007669"/>
    <property type="project" value="InterPro"/>
</dbReference>
<dbReference type="InterPro" id="IPR022634">
    <property type="entry name" value="DNA_polIII_beta_N"/>
</dbReference>
<dbReference type="EMBL" id="MHJU01000036">
    <property type="protein sequence ID" value="OGY72409.1"/>
    <property type="molecule type" value="Genomic_DNA"/>
</dbReference>
<feature type="domain" description="DNA polymerase III beta sliding clamp C-terminal" evidence="12">
    <location>
        <begin position="245"/>
        <end position="368"/>
    </location>
</feature>
<evidence type="ECO:0000259" key="11">
    <source>
        <dbReference type="Pfam" id="PF02767"/>
    </source>
</evidence>
<comment type="subunit">
    <text evidence="9">Forms a ring-shaped head-to-tail homodimer around DNA.</text>
</comment>
<evidence type="ECO:0000313" key="14">
    <source>
        <dbReference type="Proteomes" id="UP000178315"/>
    </source>
</evidence>
<feature type="domain" description="DNA polymerase III beta sliding clamp N-terminal" evidence="10">
    <location>
        <begin position="1"/>
        <end position="118"/>
    </location>
</feature>
<evidence type="ECO:0000313" key="13">
    <source>
        <dbReference type="EMBL" id="OGY72409.1"/>
    </source>
</evidence>
<evidence type="ECO:0000256" key="3">
    <source>
        <dbReference type="ARBA" id="ARBA00022490"/>
    </source>
</evidence>
<feature type="domain" description="DNA polymerase III beta sliding clamp central" evidence="11">
    <location>
        <begin position="132"/>
        <end position="242"/>
    </location>
</feature>
<evidence type="ECO:0000259" key="12">
    <source>
        <dbReference type="Pfam" id="PF02768"/>
    </source>
</evidence>
<dbReference type="InterPro" id="IPR046938">
    <property type="entry name" value="DNA_clamp_sf"/>
</dbReference>
<keyword evidence="7 9" id="KW-0239">DNA-directed DNA polymerase</keyword>
<accession>A0A1G2A6W6</accession>
<dbReference type="SUPFAM" id="SSF55979">
    <property type="entry name" value="DNA clamp"/>
    <property type="match status" value="3"/>
</dbReference>
<protein>
    <recommendedName>
        <fullName evidence="9">Beta sliding clamp</fullName>
    </recommendedName>
</protein>
<dbReference type="InterPro" id="IPR022635">
    <property type="entry name" value="DNA_polIII_beta_C"/>
</dbReference>
<evidence type="ECO:0000256" key="7">
    <source>
        <dbReference type="ARBA" id="ARBA00022932"/>
    </source>
</evidence>
<dbReference type="PIRSF" id="PIRSF000804">
    <property type="entry name" value="DNA_pol_III_b"/>
    <property type="match status" value="1"/>
</dbReference>
<keyword evidence="5 9" id="KW-0548">Nucleotidyltransferase</keyword>
<dbReference type="AlphaFoldDB" id="A0A1G2A6W6"/>
<dbReference type="GO" id="GO:0003677">
    <property type="term" value="F:DNA binding"/>
    <property type="evidence" value="ECO:0007669"/>
    <property type="project" value="UniProtKB-UniRule"/>
</dbReference>
<dbReference type="InterPro" id="IPR001001">
    <property type="entry name" value="DNA_polIII_beta"/>
</dbReference>
<evidence type="ECO:0000256" key="9">
    <source>
        <dbReference type="PIRNR" id="PIRNR000804"/>
    </source>
</evidence>
<evidence type="ECO:0000256" key="6">
    <source>
        <dbReference type="ARBA" id="ARBA00022705"/>
    </source>
</evidence>
<dbReference type="PANTHER" id="PTHR30478">
    <property type="entry name" value="DNA POLYMERASE III SUBUNIT BETA"/>
    <property type="match status" value="1"/>
</dbReference>
<dbReference type="NCBIfam" id="TIGR00663">
    <property type="entry name" value="dnan"/>
    <property type="match status" value="1"/>
</dbReference>
<dbReference type="Gene3D" id="3.70.10.10">
    <property type="match status" value="1"/>
</dbReference>
<keyword evidence="6 9" id="KW-0235">DNA replication</keyword>
<comment type="subcellular location">
    <subcellularLocation>
        <location evidence="1 9">Cytoplasm</location>
    </subcellularLocation>
</comment>
<evidence type="ECO:0000256" key="1">
    <source>
        <dbReference type="ARBA" id="ARBA00004496"/>
    </source>
</evidence>
<organism evidence="13 14">
    <name type="scientific">Candidatus Jacksonbacteria bacterium RIFCSPLOWO2_02_FULL_44_20</name>
    <dbReference type="NCBI Taxonomy" id="1798460"/>
    <lineage>
        <taxon>Bacteria</taxon>
        <taxon>Candidatus Jacksoniibacteriota</taxon>
    </lineage>
</organism>
<evidence type="ECO:0000256" key="2">
    <source>
        <dbReference type="ARBA" id="ARBA00010752"/>
    </source>
</evidence>
<evidence type="ECO:0000256" key="4">
    <source>
        <dbReference type="ARBA" id="ARBA00022679"/>
    </source>
</evidence>
<dbReference type="SMART" id="SM00480">
    <property type="entry name" value="POL3Bc"/>
    <property type="match status" value="1"/>
</dbReference>
<name>A0A1G2A6W6_9BACT</name>
<dbReference type="GO" id="GO:0009360">
    <property type="term" value="C:DNA polymerase III complex"/>
    <property type="evidence" value="ECO:0007669"/>
    <property type="project" value="InterPro"/>
</dbReference>
<comment type="similarity">
    <text evidence="2 9">Belongs to the beta sliding clamp family.</text>
</comment>
<dbReference type="Pfam" id="PF02767">
    <property type="entry name" value="DNA_pol3_beta_2"/>
    <property type="match status" value="1"/>
</dbReference>
<gene>
    <name evidence="13" type="ORF">A3H61_03770</name>
</gene>
<evidence type="ECO:0000256" key="5">
    <source>
        <dbReference type="ARBA" id="ARBA00022695"/>
    </source>
</evidence>
<evidence type="ECO:0000259" key="10">
    <source>
        <dbReference type="Pfam" id="PF00712"/>
    </source>
</evidence>
<evidence type="ECO:0000256" key="8">
    <source>
        <dbReference type="ARBA" id="ARBA00023125"/>
    </source>
</evidence>
<dbReference type="Pfam" id="PF00712">
    <property type="entry name" value="DNA_pol3_beta"/>
    <property type="match status" value="1"/>
</dbReference>
<keyword evidence="3 9" id="KW-0963">Cytoplasm</keyword>
<dbReference type="GO" id="GO:0005737">
    <property type="term" value="C:cytoplasm"/>
    <property type="evidence" value="ECO:0007669"/>
    <property type="project" value="UniProtKB-SubCell"/>
</dbReference>
<dbReference type="Pfam" id="PF02768">
    <property type="entry name" value="DNA_pol3_beta_3"/>
    <property type="match status" value="1"/>
</dbReference>